<sequence length="97" mass="11124">MPLKKPLTFVRGFQCDIISYPCRSEDIMKKVISKLNRNEWSCQEGECVIFRSNTSVQSHDLDVTFIGGEDAPSYFEGEGVEKRKEAIRPVEVEYSMV</sequence>
<evidence type="ECO:0000313" key="1">
    <source>
        <dbReference type="EMBL" id="AOZ88008.1"/>
    </source>
</evidence>
<dbReference type="KEGG" id="bxi:BK049_04425"/>
<evidence type="ECO:0000313" key="2">
    <source>
        <dbReference type="Proteomes" id="UP000177709"/>
    </source>
</evidence>
<reference evidence="1 2" key="1">
    <citation type="submission" date="2016-10" db="EMBL/GenBank/DDBJ databases">
        <title>Whole genome sequence of hyper active fibrinolysis bacterium Bacillus pumilus strain VV3 isolated from fermented rice.</title>
        <authorList>
            <person name="Mariadas V.A."/>
            <person name="Vijayaraghavan P."/>
            <person name="Dhandapani V."/>
        </authorList>
    </citation>
    <scope>NUCLEOTIDE SEQUENCE [LARGE SCALE GENOMIC DNA]</scope>
    <source>
        <strain evidence="1 2">VV3</strain>
    </source>
</reference>
<dbReference type="Proteomes" id="UP000177709">
    <property type="component" value="Chromosome"/>
</dbReference>
<name>A0AAC9IG72_9BACI</name>
<organism evidence="1 2">
    <name type="scientific">Bacillus xiamenensis</name>
    <dbReference type="NCBI Taxonomy" id="1178537"/>
    <lineage>
        <taxon>Bacteria</taxon>
        <taxon>Bacillati</taxon>
        <taxon>Bacillota</taxon>
        <taxon>Bacilli</taxon>
        <taxon>Bacillales</taxon>
        <taxon>Bacillaceae</taxon>
        <taxon>Bacillus</taxon>
    </lineage>
</organism>
<protein>
    <submittedName>
        <fullName evidence="1">Uncharacterized protein</fullName>
    </submittedName>
</protein>
<gene>
    <name evidence="1" type="ORF">BK049_04425</name>
</gene>
<dbReference type="AlphaFoldDB" id="A0AAC9IG72"/>
<proteinExistence type="predicted"/>
<dbReference type="EMBL" id="CP017786">
    <property type="protein sequence ID" value="AOZ88008.1"/>
    <property type="molecule type" value="Genomic_DNA"/>
</dbReference>
<accession>A0AAC9IG72</accession>